<proteinExistence type="predicted"/>
<name>A0A6N9TLK1_9ALTE</name>
<sequence length="133" mass="15149">MIYEPKVVKVETGFESDSTVDIDEITFDKECLNIAVKSKSWSIKAHFDAIYGFRVLDEGDLGEFWSECNLKTGWCFEVIDGGWNALENTREHFITGKLYQPREYLIIGLNECVSVLAFEQPKVVETSSSNKPL</sequence>
<dbReference type="EMBL" id="JAAAWO010000014">
    <property type="protein sequence ID" value="NDW17015.1"/>
    <property type="molecule type" value="Genomic_DNA"/>
</dbReference>
<evidence type="ECO:0000313" key="1">
    <source>
        <dbReference type="EMBL" id="NDW17015.1"/>
    </source>
</evidence>
<protein>
    <submittedName>
        <fullName evidence="1">Uncharacterized protein</fullName>
    </submittedName>
</protein>
<comment type="caution">
    <text evidence="1">The sequence shown here is derived from an EMBL/GenBank/DDBJ whole genome shotgun (WGS) entry which is preliminary data.</text>
</comment>
<dbReference type="RefSeq" id="WP_163107558.1">
    <property type="nucleotide sequence ID" value="NZ_JAAAWO010000014.1"/>
</dbReference>
<reference evidence="1 2" key="1">
    <citation type="submission" date="2020-01" db="EMBL/GenBank/DDBJ databases">
        <title>Genomes of bacteria type strains.</title>
        <authorList>
            <person name="Chen J."/>
            <person name="Zhu S."/>
            <person name="Yang J."/>
        </authorList>
    </citation>
    <scope>NUCLEOTIDE SEQUENCE [LARGE SCALE GENOMIC DNA]</scope>
    <source>
        <strain evidence="1 2">LMG 24078</strain>
    </source>
</reference>
<gene>
    <name evidence="1" type="ORF">GTQ48_15980</name>
</gene>
<keyword evidence="2" id="KW-1185">Reference proteome</keyword>
<accession>A0A6N9TLK1</accession>
<evidence type="ECO:0000313" key="2">
    <source>
        <dbReference type="Proteomes" id="UP000471381"/>
    </source>
</evidence>
<organism evidence="1 2">
    <name type="scientific">Alteromonas genovensis</name>
    <dbReference type="NCBI Taxonomy" id="471225"/>
    <lineage>
        <taxon>Bacteria</taxon>
        <taxon>Pseudomonadati</taxon>
        <taxon>Pseudomonadota</taxon>
        <taxon>Gammaproteobacteria</taxon>
        <taxon>Alteromonadales</taxon>
        <taxon>Alteromonadaceae</taxon>
        <taxon>Alteromonas/Salinimonas group</taxon>
        <taxon>Alteromonas</taxon>
    </lineage>
</organism>
<dbReference type="AlphaFoldDB" id="A0A6N9TLK1"/>
<dbReference type="Proteomes" id="UP000471381">
    <property type="component" value="Unassembled WGS sequence"/>
</dbReference>